<comment type="caution">
    <text evidence="1">The sequence shown here is derived from an EMBL/GenBank/DDBJ whole genome shotgun (WGS) entry which is preliminary data.</text>
</comment>
<reference evidence="1 2" key="1">
    <citation type="submission" date="2019-04" db="EMBL/GenBank/DDBJ databases">
        <title>Cohnella sp. nov. isolated from preserved vegetables.</title>
        <authorList>
            <person name="Lin S.-Y."/>
            <person name="Hung M.-H."/>
            <person name="Young C.-C."/>
        </authorList>
    </citation>
    <scope>NUCLEOTIDE SEQUENCE [LARGE SCALE GENOMIC DNA]</scope>
    <source>
        <strain evidence="1 2">CC-MHH1044</strain>
    </source>
</reference>
<organism evidence="1 2">
    <name type="scientific">Cohnella fermenti</name>
    <dbReference type="NCBI Taxonomy" id="2565925"/>
    <lineage>
        <taxon>Bacteria</taxon>
        <taxon>Bacillati</taxon>
        <taxon>Bacillota</taxon>
        <taxon>Bacilli</taxon>
        <taxon>Bacillales</taxon>
        <taxon>Paenibacillaceae</taxon>
        <taxon>Cohnella</taxon>
    </lineage>
</organism>
<dbReference type="AlphaFoldDB" id="A0A4S4BTP0"/>
<dbReference type="Proteomes" id="UP000310636">
    <property type="component" value="Unassembled WGS sequence"/>
</dbReference>
<sequence>MNIIEANKNVFKSAEKSEIINEMVYWEQFEDELRFKTNKFVSELEAVNPIPLKIPHYSDIVEFVREGA</sequence>
<name>A0A4S4BTP0_9BACL</name>
<dbReference type="EMBL" id="SSOB01000016">
    <property type="protein sequence ID" value="THF78461.1"/>
    <property type="molecule type" value="Genomic_DNA"/>
</dbReference>
<protein>
    <submittedName>
        <fullName evidence="1">Uncharacterized protein</fullName>
    </submittedName>
</protein>
<accession>A0A4S4BTP0</accession>
<proteinExistence type="predicted"/>
<evidence type="ECO:0000313" key="2">
    <source>
        <dbReference type="Proteomes" id="UP000310636"/>
    </source>
</evidence>
<dbReference type="OrthoDB" id="2627179at2"/>
<gene>
    <name evidence="1" type="ORF">E6C55_14740</name>
</gene>
<keyword evidence="2" id="KW-1185">Reference proteome</keyword>
<dbReference type="RefSeq" id="WP_136370556.1">
    <property type="nucleotide sequence ID" value="NZ_SSOB01000016.1"/>
</dbReference>
<evidence type="ECO:0000313" key="1">
    <source>
        <dbReference type="EMBL" id="THF78461.1"/>
    </source>
</evidence>